<gene>
    <name evidence="3" type="ORF">TKK_015594</name>
</gene>
<evidence type="ECO:0000256" key="2">
    <source>
        <dbReference type="SAM" id="MobiDB-lite"/>
    </source>
</evidence>
<protein>
    <submittedName>
        <fullName evidence="3">Uncharacterized protein</fullName>
    </submittedName>
</protein>
<feature type="coiled-coil region" evidence="1">
    <location>
        <begin position="239"/>
        <end position="340"/>
    </location>
</feature>
<dbReference type="AlphaFoldDB" id="A0ABD2W8Z9"/>
<comment type="caution">
    <text evidence="3">The sequence shown here is derived from an EMBL/GenBank/DDBJ whole genome shotgun (WGS) entry which is preliminary data.</text>
</comment>
<accession>A0ABD2W8Z9</accession>
<name>A0ABD2W8Z9_9HYME</name>
<feature type="region of interest" description="Disordered" evidence="2">
    <location>
        <begin position="982"/>
        <end position="1014"/>
    </location>
</feature>
<feature type="compositionally biased region" description="Basic and acidic residues" evidence="2">
    <location>
        <begin position="485"/>
        <end position="508"/>
    </location>
</feature>
<feature type="compositionally biased region" description="Polar residues" evidence="2">
    <location>
        <begin position="541"/>
        <end position="551"/>
    </location>
</feature>
<proteinExistence type="predicted"/>
<dbReference type="Proteomes" id="UP001627154">
    <property type="component" value="Unassembled WGS sequence"/>
</dbReference>
<feature type="compositionally biased region" description="Low complexity" evidence="2">
    <location>
        <begin position="95"/>
        <end position="110"/>
    </location>
</feature>
<feature type="region of interest" description="Disordered" evidence="2">
    <location>
        <begin position="827"/>
        <end position="848"/>
    </location>
</feature>
<feature type="compositionally biased region" description="Low complexity" evidence="2">
    <location>
        <begin position="827"/>
        <end position="839"/>
    </location>
</feature>
<feature type="compositionally biased region" description="Basic and acidic residues" evidence="2">
    <location>
        <begin position="986"/>
        <end position="999"/>
    </location>
</feature>
<feature type="compositionally biased region" description="Acidic residues" evidence="2">
    <location>
        <begin position="407"/>
        <end position="426"/>
    </location>
</feature>
<feature type="region of interest" description="Disordered" evidence="2">
    <location>
        <begin position="485"/>
        <end position="553"/>
    </location>
</feature>
<feature type="region of interest" description="Disordered" evidence="2">
    <location>
        <begin position="891"/>
        <end position="921"/>
    </location>
</feature>
<feature type="region of interest" description="Disordered" evidence="2">
    <location>
        <begin position="80"/>
        <end position="113"/>
    </location>
</feature>
<feature type="region of interest" description="Disordered" evidence="2">
    <location>
        <begin position="401"/>
        <end position="426"/>
    </location>
</feature>
<keyword evidence="4" id="KW-1185">Reference proteome</keyword>
<reference evidence="3 4" key="1">
    <citation type="journal article" date="2024" name="bioRxiv">
        <title>A reference genome for Trichogramma kaykai: A tiny desert-dwelling parasitoid wasp with competing sex-ratio distorters.</title>
        <authorList>
            <person name="Culotta J."/>
            <person name="Lindsey A.R."/>
        </authorList>
    </citation>
    <scope>NUCLEOTIDE SEQUENCE [LARGE SCALE GENOMIC DNA]</scope>
    <source>
        <strain evidence="3 4">KSX58</strain>
    </source>
</reference>
<feature type="region of interest" description="Disordered" evidence="2">
    <location>
        <begin position="935"/>
        <end position="970"/>
    </location>
</feature>
<dbReference type="EMBL" id="JBJJXI010000123">
    <property type="protein sequence ID" value="KAL3389358.1"/>
    <property type="molecule type" value="Genomic_DNA"/>
</dbReference>
<evidence type="ECO:0000256" key="1">
    <source>
        <dbReference type="SAM" id="Coils"/>
    </source>
</evidence>
<feature type="region of interest" description="Disordered" evidence="2">
    <location>
        <begin position="724"/>
        <end position="754"/>
    </location>
</feature>
<organism evidence="3 4">
    <name type="scientific">Trichogramma kaykai</name>
    <dbReference type="NCBI Taxonomy" id="54128"/>
    <lineage>
        <taxon>Eukaryota</taxon>
        <taxon>Metazoa</taxon>
        <taxon>Ecdysozoa</taxon>
        <taxon>Arthropoda</taxon>
        <taxon>Hexapoda</taxon>
        <taxon>Insecta</taxon>
        <taxon>Pterygota</taxon>
        <taxon>Neoptera</taxon>
        <taxon>Endopterygota</taxon>
        <taxon>Hymenoptera</taxon>
        <taxon>Apocrita</taxon>
        <taxon>Proctotrupomorpha</taxon>
        <taxon>Chalcidoidea</taxon>
        <taxon>Trichogrammatidae</taxon>
        <taxon>Trichogramma</taxon>
    </lineage>
</organism>
<feature type="compositionally biased region" description="Low complexity" evidence="2">
    <location>
        <begin position="896"/>
        <end position="907"/>
    </location>
</feature>
<keyword evidence="1" id="KW-0175">Coiled coil</keyword>
<feature type="compositionally biased region" description="Low complexity" evidence="2">
    <location>
        <begin position="724"/>
        <end position="746"/>
    </location>
</feature>
<sequence length="1014" mass="114940">MFPNNPSYTGTVPKTDCYGRTLSVKSRNKTIPLMYCDDNGCILTPIPPMSTSSIESHRHSQLAIGYLLGDTIPTSEYVRQRQQANPGTTIDDTTPKNSNTSSTSPKESSSQDSRYPEISWAHFDRVQHAKFLESLLPTMLPTLQADKLEKLESAMDKPTNTDTKLPSRATVERNLKRIQGYINDTTQTMDELCLSTDPRAKEHYNRLATIVEDLRDSEKKLSVLLENSQKFWQDEEDGGVNLRKKLELTEQKLQELKDEQHATQDLSHKAREGLDQLRKVQREAAEIQEEIEENEKARQNLKYKVMKKETMDLRQKLVCLERKKKNMDQLVDELNSFNVNDKTSSSPGSDRESKLVELEKLKIQLAHVKSVMNQALLNKEKRSTDDDDDDDDDNVAASEETNALVNFDEEAQNSEPDASSEPDTCDEDCKVRQLTNESKAMYQQVQSATAELLEQQKILLLARTELRQKLKEQLSKKANDAIDEQHKLQISTEKKESNKHVENDVKKDKSSKHSSRQNSLSRENHVEKQPKSWAPAHFHAKQSNMSDSPSVDSAEMNPLLLNESMFNRWTPSAPSCNNTAPNSSPFWWTQFQPPSASFWGNHSSGYQTTSPVGESSTPSMENYKQMLIHSQQSQQIQILMATVQNYTEIMSMQRNDIETLKSAVSSLQGQVQSLQTQVHSLLHSGVVQDTTHCNLDRNHQSFCNPLDPSMTLPPSSSLPNLVTLPNGQSTQTPITQPPQLNNQIPPGNRANNYWDNFRSYSRQNYLSGSSKVPDHVQTNFYSDYTNYVPPTYPNYGNVLTSRPPPSTNSLTSDVRRSMHDARLLQQHLQQHLQQQQQQQPTPNIQIDPSTKVFLSSKGKQHKQVSTKLESDDIKAMLKQCIKALQWSEQTQHNESKLSSSDSHSSSKSSEDESEVGGAHLPSDVGLRLKVLEYASTKKRKENKKAEDTNFSVRRSSSNKSSKKEHDIYSADCSFSEDVSRNFEAGMEGKEQNHLEKIMQPEDGEEMKESADQRS</sequence>
<feature type="compositionally biased region" description="Polar residues" evidence="2">
    <location>
        <begin position="80"/>
        <end position="92"/>
    </location>
</feature>
<evidence type="ECO:0000313" key="4">
    <source>
        <dbReference type="Proteomes" id="UP001627154"/>
    </source>
</evidence>
<evidence type="ECO:0000313" key="3">
    <source>
        <dbReference type="EMBL" id="KAL3389358.1"/>
    </source>
</evidence>